<evidence type="ECO:0000313" key="5">
    <source>
        <dbReference type="EMBL" id="CAD9080105.1"/>
    </source>
</evidence>
<organism evidence="5">
    <name type="scientific">Percolomonas cosmopolitus</name>
    <dbReference type="NCBI Taxonomy" id="63605"/>
    <lineage>
        <taxon>Eukaryota</taxon>
        <taxon>Discoba</taxon>
        <taxon>Heterolobosea</taxon>
        <taxon>Tetramitia</taxon>
        <taxon>Eutetramitia</taxon>
        <taxon>Percolomonadidae</taxon>
        <taxon>Percolomonas</taxon>
    </lineage>
</organism>
<accession>A0A7S1PI17</accession>
<dbReference type="PROSITE" id="PS50005">
    <property type="entry name" value="TPR"/>
    <property type="match status" value="1"/>
</dbReference>
<dbReference type="EMBL" id="HBGD01004059">
    <property type="protein sequence ID" value="CAD9080105.1"/>
    <property type="molecule type" value="Transcribed_RNA"/>
</dbReference>
<keyword evidence="2 3" id="KW-0802">TPR repeat</keyword>
<evidence type="ECO:0008006" key="6">
    <source>
        <dbReference type="Google" id="ProtNLM"/>
    </source>
</evidence>
<sequence length="560" mass="64547">MSSPSRNLPTISPRTNLQQSTASMHQNPTPYASQTQKIKNKSLKSFQKQQKMPLSKQMERKQRKEKQIARVVNNEVLFVLHKDDKNPTNAEEHRYIHSSQNRGNIVPTDDDLAYEYSQGYSLEEEMYGVSMQHQQQMTEEDLSPNSPSNQMQPDQYTTEDEQSTTRRIQILNEQLREQEELHMPPDLRAKQLENEQFKIKIPGLDLIENRVERLALIKLAHGPVHVEVVRSLLDLAQTYILTDACDSAIPHLEKALKLCYTLLQKDPDVYAKECESLTTLSMLTLAVAHIKMGQIERAETLVLKSQRLNDDIHEDEDDQSNFAIQMILGQIYASMDKIEAAESSFTAAWEIKEQLDPDHPLLGMVYTELGRLYRDVGRLKQSVEMFERARQIAETNRGSHDIDVAHLCYILCDLYSEMGDFEQALQVGQNAFDIVQKYAISHDRLYTKAFVVWKLHIQVAHACTLIHNQQYKEAAPLLHEVIEMDESQDPGSFLSNLQKAFCLKMLGSVWAVLGAWHESHNCFLKSAHLYGKCKGLNHKETQRLVHRLARIRLEMEQQER</sequence>
<dbReference type="Pfam" id="PF13424">
    <property type="entry name" value="TPR_12"/>
    <property type="match status" value="1"/>
</dbReference>
<gene>
    <name evidence="5" type="ORF">PCOS0759_LOCUS3345</name>
</gene>
<proteinExistence type="predicted"/>
<feature type="compositionally biased region" description="Polar residues" evidence="4">
    <location>
        <begin position="1"/>
        <end position="52"/>
    </location>
</feature>
<feature type="compositionally biased region" description="Basic and acidic residues" evidence="4">
    <location>
        <begin position="57"/>
        <end position="66"/>
    </location>
</feature>
<dbReference type="SMART" id="SM00028">
    <property type="entry name" value="TPR"/>
    <property type="match status" value="6"/>
</dbReference>
<dbReference type="InterPro" id="IPR011990">
    <property type="entry name" value="TPR-like_helical_dom_sf"/>
</dbReference>
<keyword evidence="1" id="KW-0677">Repeat</keyword>
<reference evidence="5" key="1">
    <citation type="submission" date="2021-01" db="EMBL/GenBank/DDBJ databases">
        <authorList>
            <person name="Corre E."/>
            <person name="Pelletier E."/>
            <person name="Niang G."/>
            <person name="Scheremetjew M."/>
            <person name="Finn R."/>
            <person name="Kale V."/>
            <person name="Holt S."/>
            <person name="Cochrane G."/>
            <person name="Meng A."/>
            <person name="Brown T."/>
            <person name="Cohen L."/>
        </authorList>
    </citation>
    <scope>NUCLEOTIDE SEQUENCE</scope>
    <source>
        <strain evidence="5">WS</strain>
    </source>
</reference>
<protein>
    <recommendedName>
        <fullName evidence="6">MalT-like TPR region domain-containing protein</fullName>
    </recommendedName>
</protein>
<feature type="region of interest" description="Disordered" evidence="4">
    <location>
        <begin position="130"/>
        <end position="164"/>
    </location>
</feature>
<dbReference type="InterPro" id="IPR019734">
    <property type="entry name" value="TPR_rpt"/>
</dbReference>
<dbReference type="SUPFAM" id="SSF48452">
    <property type="entry name" value="TPR-like"/>
    <property type="match status" value="3"/>
</dbReference>
<dbReference type="AlphaFoldDB" id="A0A7S1PI17"/>
<name>A0A7S1PI17_9EUKA</name>
<feature type="compositionally biased region" description="Polar residues" evidence="4">
    <location>
        <begin position="131"/>
        <end position="156"/>
    </location>
</feature>
<feature type="region of interest" description="Disordered" evidence="4">
    <location>
        <begin position="1"/>
        <end position="66"/>
    </location>
</feature>
<dbReference type="PANTHER" id="PTHR45641:SF19">
    <property type="entry name" value="NEPHROCYSTIN-3"/>
    <property type="match status" value="1"/>
</dbReference>
<feature type="repeat" description="TPR" evidence="3">
    <location>
        <begin position="363"/>
        <end position="396"/>
    </location>
</feature>
<evidence type="ECO:0000256" key="1">
    <source>
        <dbReference type="ARBA" id="ARBA00022737"/>
    </source>
</evidence>
<evidence type="ECO:0000256" key="4">
    <source>
        <dbReference type="SAM" id="MobiDB-lite"/>
    </source>
</evidence>
<dbReference type="Gene3D" id="1.25.40.10">
    <property type="entry name" value="Tetratricopeptide repeat domain"/>
    <property type="match status" value="3"/>
</dbReference>
<evidence type="ECO:0000256" key="2">
    <source>
        <dbReference type="ARBA" id="ARBA00022803"/>
    </source>
</evidence>
<dbReference type="PANTHER" id="PTHR45641">
    <property type="entry name" value="TETRATRICOPEPTIDE REPEAT PROTEIN (AFU_ORTHOLOGUE AFUA_6G03870)"/>
    <property type="match status" value="1"/>
</dbReference>
<evidence type="ECO:0000256" key="3">
    <source>
        <dbReference type="PROSITE-ProRule" id="PRU00339"/>
    </source>
</evidence>